<sequence>MEQPAPPAAGGGVRDAKGRLKYPGLFENAKKHKSSFVQFFIMTGILLTSIRSVGQKYRIWELKEESVALSQEQESITARMNDIKQSLRAEAAADPTGAFAARLRLLFGDD</sequence>
<dbReference type="EMBL" id="SDAM02002107">
    <property type="protein sequence ID" value="KAH6821382.1"/>
    <property type="molecule type" value="Genomic_DNA"/>
</dbReference>
<reference evidence="1 2" key="1">
    <citation type="journal article" date="2021" name="Nat. Commun.">
        <title>Incipient diploidization of the medicinal plant Perilla within 10,000 years.</title>
        <authorList>
            <person name="Zhang Y."/>
            <person name="Shen Q."/>
            <person name="Leng L."/>
            <person name="Zhang D."/>
            <person name="Chen S."/>
            <person name="Shi Y."/>
            <person name="Ning Z."/>
            <person name="Chen S."/>
        </authorList>
    </citation>
    <scope>NUCLEOTIDE SEQUENCE [LARGE SCALE GENOMIC DNA]</scope>
    <source>
        <strain evidence="2">cv. PC099</strain>
    </source>
</reference>
<accession>A0AAD4P0C0</accession>
<comment type="caution">
    <text evidence="1">The sequence shown here is derived from an EMBL/GenBank/DDBJ whole genome shotgun (WGS) entry which is preliminary data.</text>
</comment>
<proteinExistence type="predicted"/>
<dbReference type="AlphaFoldDB" id="A0AAD4P0C0"/>
<name>A0AAD4P0C0_PERFH</name>
<evidence type="ECO:0000313" key="2">
    <source>
        <dbReference type="Proteomes" id="UP001190926"/>
    </source>
</evidence>
<dbReference type="Proteomes" id="UP001190926">
    <property type="component" value="Unassembled WGS sequence"/>
</dbReference>
<gene>
    <name evidence="1" type="ORF">C2S53_006213</name>
</gene>
<organism evidence="1 2">
    <name type="scientific">Perilla frutescens var. hirtella</name>
    <name type="common">Perilla citriodora</name>
    <name type="synonym">Perilla setoyensis</name>
    <dbReference type="NCBI Taxonomy" id="608512"/>
    <lineage>
        <taxon>Eukaryota</taxon>
        <taxon>Viridiplantae</taxon>
        <taxon>Streptophyta</taxon>
        <taxon>Embryophyta</taxon>
        <taxon>Tracheophyta</taxon>
        <taxon>Spermatophyta</taxon>
        <taxon>Magnoliopsida</taxon>
        <taxon>eudicotyledons</taxon>
        <taxon>Gunneridae</taxon>
        <taxon>Pentapetalae</taxon>
        <taxon>asterids</taxon>
        <taxon>lamiids</taxon>
        <taxon>Lamiales</taxon>
        <taxon>Lamiaceae</taxon>
        <taxon>Nepetoideae</taxon>
        <taxon>Elsholtzieae</taxon>
        <taxon>Perilla</taxon>
    </lineage>
</organism>
<evidence type="ECO:0000313" key="1">
    <source>
        <dbReference type="EMBL" id="KAH6821382.1"/>
    </source>
</evidence>
<protein>
    <submittedName>
        <fullName evidence="1">Uncharacterized protein</fullName>
    </submittedName>
</protein>
<dbReference type="PANTHER" id="PTHR36316:SF1">
    <property type="entry name" value="OS06G0213900 PROTEIN"/>
    <property type="match status" value="1"/>
</dbReference>
<dbReference type="PANTHER" id="PTHR36316">
    <property type="entry name" value="OS06G0213900 PROTEIN"/>
    <property type="match status" value="1"/>
</dbReference>
<keyword evidence="2" id="KW-1185">Reference proteome</keyword>